<protein>
    <submittedName>
        <fullName evidence="1">Uncharacterized protein</fullName>
    </submittedName>
</protein>
<sequence>MDLGSRKGKCLSGWNILRRKRFRQLACRLSNMGAWDSRTGPREATSDSQVFFYLLFFLA</sequence>
<name>A0A368QB48_SETIT</name>
<reference evidence="1" key="1">
    <citation type="journal article" date="2012" name="Nat. Biotechnol.">
        <title>Reference genome sequence of the model plant Setaria.</title>
        <authorList>
            <person name="Bennetzen J.L."/>
            <person name="Schmutz J."/>
            <person name="Wang H."/>
            <person name="Percifield R."/>
            <person name="Hawkins J."/>
            <person name="Pontaroli A.C."/>
            <person name="Estep M."/>
            <person name="Feng L."/>
            <person name="Vaughn J.N."/>
            <person name="Grimwood J."/>
            <person name="Jenkins J."/>
            <person name="Barry K."/>
            <person name="Lindquist E."/>
            <person name="Hellsten U."/>
            <person name="Deshpande S."/>
            <person name="Wang X."/>
            <person name="Wu X."/>
            <person name="Mitros T."/>
            <person name="Triplett J."/>
            <person name="Yang X."/>
            <person name="Ye C.Y."/>
            <person name="Mauro-Herrera M."/>
            <person name="Wang L."/>
            <person name="Li P."/>
            <person name="Sharma M."/>
            <person name="Sharma R."/>
            <person name="Ronald P.C."/>
            <person name="Panaud O."/>
            <person name="Kellogg E.A."/>
            <person name="Brutnell T.P."/>
            <person name="Doust A.N."/>
            <person name="Tuskan G.A."/>
            <person name="Rokhsar D."/>
            <person name="Devos K.M."/>
        </authorList>
    </citation>
    <scope>NUCLEOTIDE SEQUENCE [LARGE SCALE GENOMIC DNA]</scope>
    <source>
        <strain evidence="1">Yugu1</strain>
    </source>
</reference>
<evidence type="ECO:0000313" key="1">
    <source>
        <dbReference type="EMBL" id="RCV15159.1"/>
    </source>
</evidence>
<dbReference type="AlphaFoldDB" id="A0A368QB48"/>
<reference evidence="1" key="2">
    <citation type="submission" date="2015-07" db="EMBL/GenBank/DDBJ databases">
        <authorList>
            <person name="Noorani M."/>
        </authorList>
    </citation>
    <scope>NUCLEOTIDE SEQUENCE</scope>
    <source>
        <strain evidence="1">Yugu1</strain>
    </source>
</reference>
<proteinExistence type="predicted"/>
<dbReference type="EMBL" id="CM003530">
    <property type="protein sequence ID" value="RCV15159.1"/>
    <property type="molecule type" value="Genomic_DNA"/>
</dbReference>
<gene>
    <name evidence="1" type="ORF">SETIT_3G035600v2</name>
</gene>
<accession>A0A368QB48</accession>
<organism evidence="1">
    <name type="scientific">Setaria italica</name>
    <name type="common">Foxtail millet</name>
    <name type="synonym">Panicum italicum</name>
    <dbReference type="NCBI Taxonomy" id="4555"/>
    <lineage>
        <taxon>Eukaryota</taxon>
        <taxon>Viridiplantae</taxon>
        <taxon>Streptophyta</taxon>
        <taxon>Embryophyta</taxon>
        <taxon>Tracheophyta</taxon>
        <taxon>Spermatophyta</taxon>
        <taxon>Magnoliopsida</taxon>
        <taxon>Liliopsida</taxon>
        <taxon>Poales</taxon>
        <taxon>Poaceae</taxon>
        <taxon>PACMAD clade</taxon>
        <taxon>Panicoideae</taxon>
        <taxon>Panicodae</taxon>
        <taxon>Paniceae</taxon>
        <taxon>Cenchrinae</taxon>
        <taxon>Setaria</taxon>
    </lineage>
</organism>